<organism evidence="1 2">
    <name type="scientific">Rousettus aegyptiacus</name>
    <name type="common">Egyptian fruit bat</name>
    <name type="synonym">Pteropus aegyptiacus</name>
    <dbReference type="NCBI Taxonomy" id="9407"/>
    <lineage>
        <taxon>Eukaryota</taxon>
        <taxon>Metazoa</taxon>
        <taxon>Chordata</taxon>
        <taxon>Craniata</taxon>
        <taxon>Vertebrata</taxon>
        <taxon>Euteleostomi</taxon>
        <taxon>Mammalia</taxon>
        <taxon>Eutheria</taxon>
        <taxon>Laurasiatheria</taxon>
        <taxon>Chiroptera</taxon>
        <taxon>Yinpterochiroptera</taxon>
        <taxon>Pteropodoidea</taxon>
        <taxon>Pteropodidae</taxon>
        <taxon>Rousettinae</taxon>
        <taxon>Rousettus</taxon>
    </lineage>
</organism>
<dbReference type="EMBL" id="JACASE010000003">
    <property type="protein sequence ID" value="KAF6485616.1"/>
    <property type="molecule type" value="Genomic_DNA"/>
</dbReference>
<reference evidence="1 2" key="1">
    <citation type="journal article" date="2020" name="Nature">
        <title>Six reference-quality genomes reveal evolution of bat adaptations.</title>
        <authorList>
            <person name="Jebb D."/>
            <person name="Huang Z."/>
            <person name="Pippel M."/>
            <person name="Hughes G.M."/>
            <person name="Lavrichenko K."/>
            <person name="Devanna P."/>
            <person name="Winkler S."/>
            <person name="Jermiin L.S."/>
            <person name="Skirmuntt E.C."/>
            <person name="Katzourakis A."/>
            <person name="Burkitt-Gray L."/>
            <person name="Ray D.A."/>
            <person name="Sullivan K.A.M."/>
            <person name="Roscito J.G."/>
            <person name="Kirilenko B.M."/>
            <person name="Davalos L.M."/>
            <person name="Corthals A.P."/>
            <person name="Power M.L."/>
            <person name="Jones G."/>
            <person name="Ransome R.D."/>
            <person name="Dechmann D.K.N."/>
            <person name="Locatelli A.G."/>
            <person name="Puechmaille S.J."/>
            <person name="Fedrigo O."/>
            <person name="Jarvis E.D."/>
            <person name="Hiller M."/>
            <person name="Vernes S.C."/>
            <person name="Myers E.W."/>
            <person name="Teeling E.C."/>
        </authorList>
    </citation>
    <scope>NUCLEOTIDE SEQUENCE [LARGE SCALE GENOMIC DNA]</scope>
    <source>
        <strain evidence="1">MRouAeg1</strain>
        <tissue evidence="1">Muscle</tissue>
    </source>
</reference>
<dbReference type="AlphaFoldDB" id="A0A7J8ILT0"/>
<proteinExistence type="predicted"/>
<name>A0A7J8ILT0_ROUAE</name>
<accession>A0A7J8ILT0</accession>
<keyword evidence="2" id="KW-1185">Reference proteome</keyword>
<gene>
    <name evidence="1" type="ORF">HJG63_010757</name>
</gene>
<comment type="caution">
    <text evidence="1">The sequence shown here is derived from an EMBL/GenBank/DDBJ whole genome shotgun (WGS) entry which is preliminary data.</text>
</comment>
<evidence type="ECO:0000313" key="1">
    <source>
        <dbReference type="EMBL" id="KAF6485616.1"/>
    </source>
</evidence>
<evidence type="ECO:0000313" key="2">
    <source>
        <dbReference type="Proteomes" id="UP000593571"/>
    </source>
</evidence>
<dbReference type="Proteomes" id="UP000593571">
    <property type="component" value="Unassembled WGS sequence"/>
</dbReference>
<protein>
    <submittedName>
        <fullName evidence="1">Uncharacterized protein</fullName>
    </submittedName>
</protein>
<sequence>MNRGTCTHVYTQTCTQEHTCFGERGWNHRVMSKPLRLTWPWALILQLKKLRSRERKDYMSKVTQPAVQALASGCLARSPDNGRSGPWPALPVASSSGLVCEAWKRLRKWVFSAPWQPQDPPLAAEG</sequence>